<gene>
    <name evidence="1" type="ORF">GCK32_020019</name>
</gene>
<accession>A0AAN8ITM6</accession>
<protein>
    <submittedName>
        <fullName evidence="1">Uncharacterized protein</fullName>
    </submittedName>
</protein>
<evidence type="ECO:0000313" key="2">
    <source>
        <dbReference type="Proteomes" id="UP001331761"/>
    </source>
</evidence>
<name>A0AAN8ITM6_TRICO</name>
<comment type="caution">
    <text evidence="1">The sequence shown here is derived from an EMBL/GenBank/DDBJ whole genome shotgun (WGS) entry which is preliminary data.</text>
</comment>
<proteinExistence type="predicted"/>
<feature type="non-terminal residue" evidence="1">
    <location>
        <position position="107"/>
    </location>
</feature>
<evidence type="ECO:0000313" key="1">
    <source>
        <dbReference type="EMBL" id="KAK5964549.1"/>
    </source>
</evidence>
<sequence length="107" mass="12078">MPAAALAVLAHAETIPKHLRDQLRKATSFLEIAENIEILYHPLYTNKHIQKSFSTVGPRQPMRLQAANFLKSSASRHRAMAVEQAPTTSNTMDGEVSFHYLFMFHSN</sequence>
<reference evidence="1 2" key="1">
    <citation type="submission" date="2019-10" db="EMBL/GenBank/DDBJ databases">
        <title>Assembly and Annotation for the nematode Trichostrongylus colubriformis.</title>
        <authorList>
            <person name="Martin J."/>
        </authorList>
    </citation>
    <scope>NUCLEOTIDE SEQUENCE [LARGE SCALE GENOMIC DNA]</scope>
    <source>
        <strain evidence="1">G859</strain>
        <tissue evidence="1">Whole worm</tissue>
    </source>
</reference>
<keyword evidence="2" id="KW-1185">Reference proteome</keyword>
<dbReference type="AlphaFoldDB" id="A0AAN8ITM6"/>
<organism evidence="1 2">
    <name type="scientific">Trichostrongylus colubriformis</name>
    <name type="common">Black scour worm</name>
    <dbReference type="NCBI Taxonomy" id="6319"/>
    <lineage>
        <taxon>Eukaryota</taxon>
        <taxon>Metazoa</taxon>
        <taxon>Ecdysozoa</taxon>
        <taxon>Nematoda</taxon>
        <taxon>Chromadorea</taxon>
        <taxon>Rhabditida</taxon>
        <taxon>Rhabditina</taxon>
        <taxon>Rhabditomorpha</taxon>
        <taxon>Strongyloidea</taxon>
        <taxon>Trichostrongylidae</taxon>
        <taxon>Trichostrongylus</taxon>
    </lineage>
</organism>
<dbReference type="Proteomes" id="UP001331761">
    <property type="component" value="Unassembled WGS sequence"/>
</dbReference>
<dbReference type="EMBL" id="WIXE01025668">
    <property type="protein sequence ID" value="KAK5964549.1"/>
    <property type="molecule type" value="Genomic_DNA"/>
</dbReference>